<dbReference type="Proteomes" id="UP000620124">
    <property type="component" value="Unassembled WGS sequence"/>
</dbReference>
<sequence>MLSNALAADRALIADLETRILDLERSLAALRLQKRVAQERLDSYKYLVLTLPVEITSEIFIQFLPTYPLCPPVTGPLSPTFLTHICREWRAIALATPALWRAVALAGDDISCHLISSILNRSGCYPLSIRMDYDEDEYGNVVCVPPGPKAFSAVLPYRARWEYLKLRLAGLHLPPIEGGMPLLRCLDLELDGDLHELLEFHGVPLLRAVTLDYNAARNVTLPWGQLTFVTLHEVASKECVPILQQATNLVYCQLDFCLSYCEDESLPDVTLPYLKSLCCNDILYNDPEAEYLDNFIVPSLRTLQITETLLRPDPIDSLASFISKSGCKLEEVRITGKRLVSGSSYREVFPSIRTFFFTGAFVGDGKEEREAEGDSDS</sequence>
<accession>A0A8H7CFW5</accession>
<feature type="coiled-coil region" evidence="1">
    <location>
        <begin position="13"/>
        <end position="40"/>
    </location>
</feature>
<evidence type="ECO:0000313" key="3">
    <source>
        <dbReference type="Proteomes" id="UP000620124"/>
    </source>
</evidence>
<keyword evidence="3" id="KW-1185">Reference proteome</keyword>
<keyword evidence="1" id="KW-0175">Coiled coil</keyword>
<name>A0A8H7CFW5_9AGAR</name>
<proteinExistence type="predicted"/>
<evidence type="ECO:0000256" key="1">
    <source>
        <dbReference type="SAM" id="Coils"/>
    </source>
</evidence>
<gene>
    <name evidence="2" type="ORF">MVEN_02274700</name>
</gene>
<dbReference type="SUPFAM" id="SSF52047">
    <property type="entry name" value="RNI-like"/>
    <property type="match status" value="1"/>
</dbReference>
<evidence type="ECO:0000313" key="2">
    <source>
        <dbReference type="EMBL" id="KAF7334452.1"/>
    </source>
</evidence>
<organism evidence="2 3">
    <name type="scientific">Mycena venus</name>
    <dbReference type="NCBI Taxonomy" id="2733690"/>
    <lineage>
        <taxon>Eukaryota</taxon>
        <taxon>Fungi</taxon>
        <taxon>Dikarya</taxon>
        <taxon>Basidiomycota</taxon>
        <taxon>Agaricomycotina</taxon>
        <taxon>Agaricomycetes</taxon>
        <taxon>Agaricomycetidae</taxon>
        <taxon>Agaricales</taxon>
        <taxon>Marasmiineae</taxon>
        <taxon>Mycenaceae</taxon>
        <taxon>Mycena</taxon>
    </lineage>
</organism>
<comment type="caution">
    <text evidence="2">The sequence shown here is derived from an EMBL/GenBank/DDBJ whole genome shotgun (WGS) entry which is preliminary data.</text>
</comment>
<reference evidence="2" key="1">
    <citation type="submission" date="2020-05" db="EMBL/GenBank/DDBJ databases">
        <title>Mycena genomes resolve the evolution of fungal bioluminescence.</title>
        <authorList>
            <person name="Tsai I.J."/>
        </authorList>
    </citation>
    <scope>NUCLEOTIDE SEQUENCE</scope>
    <source>
        <strain evidence="2">CCC161011</strain>
    </source>
</reference>
<dbReference type="AlphaFoldDB" id="A0A8H7CFW5"/>
<dbReference type="OrthoDB" id="2269034at2759"/>
<protein>
    <submittedName>
        <fullName evidence="2">F-box domain-containing protein</fullName>
    </submittedName>
</protein>
<dbReference type="EMBL" id="JACAZI010000026">
    <property type="protein sequence ID" value="KAF7334452.1"/>
    <property type="molecule type" value="Genomic_DNA"/>
</dbReference>